<name>A0ABX0XB46_9BACT</name>
<keyword evidence="3" id="KW-1185">Reference proteome</keyword>
<protein>
    <submittedName>
        <fullName evidence="2">Uncharacterized protein</fullName>
    </submittedName>
</protein>
<feature type="transmembrane region" description="Helical" evidence="1">
    <location>
        <begin position="71"/>
        <end position="92"/>
    </location>
</feature>
<sequence>MNKDLLRYAAYFAASLTVIFLVAYVLGLADNYYLRFTNGIAHMTVLYYAIKQLRLRDPSTINNYVSGVARGLSVGAAGSLAFSIFLLLFLLADPELVNQIQVATNLGDVLTPYAMALITLGEGIAVSLIGSYLLVRYVDARLESKSSKNLYHT</sequence>
<gene>
    <name evidence="2" type="ORF">GGR27_001557</name>
</gene>
<organism evidence="2 3">
    <name type="scientific">Neolewinella antarctica</name>
    <dbReference type="NCBI Taxonomy" id="442734"/>
    <lineage>
        <taxon>Bacteria</taxon>
        <taxon>Pseudomonadati</taxon>
        <taxon>Bacteroidota</taxon>
        <taxon>Saprospiria</taxon>
        <taxon>Saprospirales</taxon>
        <taxon>Lewinellaceae</taxon>
        <taxon>Neolewinella</taxon>
    </lineage>
</organism>
<comment type="caution">
    <text evidence="2">The sequence shown here is derived from an EMBL/GenBank/DDBJ whole genome shotgun (WGS) entry which is preliminary data.</text>
</comment>
<feature type="transmembrane region" description="Helical" evidence="1">
    <location>
        <begin position="112"/>
        <end position="135"/>
    </location>
</feature>
<evidence type="ECO:0000313" key="3">
    <source>
        <dbReference type="Proteomes" id="UP000770785"/>
    </source>
</evidence>
<evidence type="ECO:0000256" key="1">
    <source>
        <dbReference type="SAM" id="Phobius"/>
    </source>
</evidence>
<dbReference type="RefSeq" id="WP_168036820.1">
    <property type="nucleotide sequence ID" value="NZ_JAATJH010000002.1"/>
</dbReference>
<evidence type="ECO:0000313" key="2">
    <source>
        <dbReference type="EMBL" id="NJC26058.1"/>
    </source>
</evidence>
<reference evidence="2 3" key="1">
    <citation type="submission" date="2020-03" db="EMBL/GenBank/DDBJ databases">
        <title>Genomic Encyclopedia of Type Strains, Phase IV (KMG-IV): sequencing the most valuable type-strain genomes for metagenomic binning, comparative biology and taxonomic classification.</title>
        <authorList>
            <person name="Goeker M."/>
        </authorList>
    </citation>
    <scope>NUCLEOTIDE SEQUENCE [LARGE SCALE GENOMIC DNA]</scope>
    <source>
        <strain evidence="2 3">DSM 105096</strain>
    </source>
</reference>
<keyword evidence="1" id="KW-0472">Membrane</keyword>
<keyword evidence="1" id="KW-0812">Transmembrane</keyword>
<proteinExistence type="predicted"/>
<keyword evidence="1" id="KW-1133">Transmembrane helix</keyword>
<feature type="transmembrane region" description="Helical" evidence="1">
    <location>
        <begin position="5"/>
        <end position="26"/>
    </location>
</feature>
<feature type="transmembrane region" description="Helical" evidence="1">
    <location>
        <begin position="32"/>
        <end position="50"/>
    </location>
</feature>
<dbReference type="EMBL" id="JAATJH010000002">
    <property type="protein sequence ID" value="NJC26058.1"/>
    <property type="molecule type" value="Genomic_DNA"/>
</dbReference>
<accession>A0ABX0XB46</accession>
<dbReference type="Proteomes" id="UP000770785">
    <property type="component" value="Unassembled WGS sequence"/>
</dbReference>